<sequence>MHGSSKYTFRRHTCTEPVQTRRGDEQSLSLPPPSIHQQHFHQSVQREDHPTPQPPSRRLPALRAYKYGLTRTGKSWSSEARRVAAEHPPSSYPPFHRFSVF</sequence>
<reference evidence="2" key="1">
    <citation type="submission" date="2020-03" db="EMBL/GenBank/DDBJ databases">
        <authorList>
            <person name="Weist P."/>
        </authorList>
    </citation>
    <scope>NUCLEOTIDE SEQUENCE</scope>
</reference>
<feature type="region of interest" description="Disordered" evidence="1">
    <location>
        <begin position="76"/>
        <end position="101"/>
    </location>
</feature>
<accession>A0A9N7Y7Q0</accession>
<evidence type="ECO:0000313" key="3">
    <source>
        <dbReference type="Proteomes" id="UP001153269"/>
    </source>
</evidence>
<dbReference type="EMBL" id="CADEAL010000524">
    <property type="protein sequence ID" value="CAB1421455.1"/>
    <property type="molecule type" value="Genomic_DNA"/>
</dbReference>
<keyword evidence="3" id="KW-1185">Reference proteome</keyword>
<comment type="caution">
    <text evidence="2">The sequence shown here is derived from an EMBL/GenBank/DDBJ whole genome shotgun (WGS) entry which is preliminary data.</text>
</comment>
<protein>
    <submittedName>
        <fullName evidence="2">Uncharacterized protein</fullName>
    </submittedName>
</protein>
<evidence type="ECO:0000256" key="1">
    <source>
        <dbReference type="SAM" id="MobiDB-lite"/>
    </source>
</evidence>
<feature type="region of interest" description="Disordered" evidence="1">
    <location>
        <begin position="1"/>
        <end position="58"/>
    </location>
</feature>
<gene>
    <name evidence="2" type="ORF">PLEPLA_LOCUS9337</name>
</gene>
<dbReference type="AlphaFoldDB" id="A0A9N7Y7Q0"/>
<proteinExistence type="predicted"/>
<name>A0A9N7Y7Q0_PLEPL</name>
<organism evidence="2 3">
    <name type="scientific">Pleuronectes platessa</name>
    <name type="common">European plaice</name>
    <dbReference type="NCBI Taxonomy" id="8262"/>
    <lineage>
        <taxon>Eukaryota</taxon>
        <taxon>Metazoa</taxon>
        <taxon>Chordata</taxon>
        <taxon>Craniata</taxon>
        <taxon>Vertebrata</taxon>
        <taxon>Euteleostomi</taxon>
        <taxon>Actinopterygii</taxon>
        <taxon>Neopterygii</taxon>
        <taxon>Teleostei</taxon>
        <taxon>Neoteleostei</taxon>
        <taxon>Acanthomorphata</taxon>
        <taxon>Carangaria</taxon>
        <taxon>Pleuronectiformes</taxon>
        <taxon>Pleuronectoidei</taxon>
        <taxon>Pleuronectidae</taxon>
        <taxon>Pleuronectes</taxon>
    </lineage>
</organism>
<evidence type="ECO:0000313" key="2">
    <source>
        <dbReference type="EMBL" id="CAB1421455.1"/>
    </source>
</evidence>
<dbReference type="Proteomes" id="UP001153269">
    <property type="component" value="Unassembled WGS sequence"/>
</dbReference>